<organism evidence="1">
    <name type="scientific">marine sediment metagenome</name>
    <dbReference type="NCBI Taxonomy" id="412755"/>
    <lineage>
        <taxon>unclassified sequences</taxon>
        <taxon>metagenomes</taxon>
        <taxon>ecological metagenomes</taxon>
    </lineage>
</organism>
<accession>A0A0F9EF81</accession>
<name>A0A0F9EF81_9ZZZZ</name>
<gene>
    <name evidence="1" type="ORF">LCGC14_2160490</name>
</gene>
<dbReference type="AlphaFoldDB" id="A0A0F9EF81"/>
<reference evidence="1" key="1">
    <citation type="journal article" date="2015" name="Nature">
        <title>Complex archaea that bridge the gap between prokaryotes and eukaryotes.</title>
        <authorList>
            <person name="Spang A."/>
            <person name="Saw J.H."/>
            <person name="Jorgensen S.L."/>
            <person name="Zaremba-Niedzwiedzka K."/>
            <person name="Martijn J."/>
            <person name="Lind A.E."/>
            <person name="van Eijk R."/>
            <person name="Schleper C."/>
            <person name="Guy L."/>
            <person name="Ettema T.J."/>
        </authorList>
    </citation>
    <scope>NUCLEOTIDE SEQUENCE</scope>
</reference>
<proteinExistence type="predicted"/>
<evidence type="ECO:0000313" key="1">
    <source>
        <dbReference type="EMBL" id="KKL64886.1"/>
    </source>
</evidence>
<sequence>GGGNGGGGGTNIDLSFDQWTYSNNRPGQMYITNMGTYIEINSNVWGTSAIVNAQIDFILATEGTLKFKAKFLGNSGAKFILRHGTDIVFQFIGAAYTGKRVFRITGLPDIILIGRTSSSTWYDFEVSFKINGDNSEVTVKVDGVVKIDAQKFASGQEGINNVYYSPPKYYITNCKTHLIWNSLIIL</sequence>
<feature type="non-terminal residue" evidence="1">
    <location>
        <position position="1"/>
    </location>
</feature>
<comment type="caution">
    <text evidence="1">The sequence shown here is derived from an EMBL/GenBank/DDBJ whole genome shotgun (WGS) entry which is preliminary data.</text>
</comment>
<protein>
    <submittedName>
        <fullName evidence="1">Uncharacterized protein</fullName>
    </submittedName>
</protein>
<dbReference type="EMBL" id="LAZR01027706">
    <property type="protein sequence ID" value="KKL64886.1"/>
    <property type="molecule type" value="Genomic_DNA"/>
</dbReference>